<feature type="compositionally biased region" description="Basic and acidic residues" evidence="1">
    <location>
        <begin position="129"/>
        <end position="139"/>
    </location>
</feature>
<evidence type="ECO:0000313" key="3">
    <source>
        <dbReference type="Proteomes" id="UP000299102"/>
    </source>
</evidence>
<comment type="caution">
    <text evidence="2">The sequence shown here is derived from an EMBL/GenBank/DDBJ whole genome shotgun (WGS) entry which is preliminary data.</text>
</comment>
<dbReference type="AlphaFoldDB" id="A0A4C1T4M4"/>
<name>A0A4C1T4M4_EUMVA</name>
<protein>
    <submittedName>
        <fullName evidence="2">Uncharacterized protein</fullName>
    </submittedName>
</protein>
<keyword evidence="3" id="KW-1185">Reference proteome</keyword>
<feature type="compositionally biased region" description="Polar residues" evidence="1">
    <location>
        <begin position="140"/>
        <end position="151"/>
    </location>
</feature>
<dbReference type="Proteomes" id="UP000299102">
    <property type="component" value="Unassembled WGS sequence"/>
</dbReference>
<reference evidence="2 3" key="1">
    <citation type="journal article" date="2019" name="Commun. Biol.">
        <title>The bagworm genome reveals a unique fibroin gene that provides high tensile strength.</title>
        <authorList>
            <person name="Kono N."/>
            <person name="Nakamura H."/>
            <person name="Ohtoshi R."/>
            <person name="Tomita M."/>
            <person name="Numata K."/>
            <person name="Arakawa K."/>
        </authorList>
    </citation>
    <scope>NUCLEOTIDE SEQUENCE [LARGE SCALE GENOMIC DNA]</scope>
</reference>
<evidence type="ECO:0000256" key="1">
    <source>
        <dbReference type="SAM" id="MobiDB-lite"/>
    </source>
</evidence>
<dbReference type="EMBL" id="BGZK01000035">
    <property type="protein sequence ID" value="GBP09362.1"/>
    <property type="molecule type" value="Genomic_DNA"/>
</dbReference>
<gene>
    <name evidence="2" type="ORF">EVAR_5787_1</name>
</gene>
<evidence type="ECO:0000313" key="2">
    <source>
        <dbReference type="EMBL" id="GBP09362.1"/>
    </source>
</evidence>
<proteinExistence type="predicted"/>
<feature type="region of interest" description="Disordered" evidence="1">
    <location>
        <begin position="122"/>
        <end position="151"/>
    </location>
</feature>
<sequence length="151" mass="17009">MISADGRPTFAELIPSRSDPFQLDWNRWPNVRIRGLLNVIRYSAGCKVWKLPSKYAIGHFISFPSQVSEKHPSPVSDVAVYRGSFAEYHFAFTQSECKRMTSAPPEYTLPLLVSTYVNKTRAVGPQTHKTRDTTTECRARSQNKPAASDTS</sequence>
<accession>A0A4C1T4M4</accession>
<organism evidence="2 3">
    <name type="scientific">Eumeta variegata</name>
    <name type="common">Bagworm moth</name>
    <name type="synonym">Eumeta japonica</name>
    <dbReference type="NCBI Taxonomy" id="151549"/>
    <lineage>
        <taxon>Eukaryota</taxon>
        <taxon>Metazoa</taxon>
        <taxon>Ecdysozoa</taxon>
        <taxon>Arthropoda</taxon>
        <taxon>Hexapoda</taxon>
        <taxon>Insecta</taxon>
        <taxon>Pterygota</taxon>
        <taxon>Neoptera</taxon>
        <taxon>Endopterygota</taxon>
        <taxon>Lepidoptera</taxon>
        <taxon>Glossata</taxon>
        <taxon>Ditrysia</taxon>
        <taxon>Tineoidea</taxon>
        <taxon>Psychidae</taxon>
        <taxon>Oiketicinae</taxon>
        <taxon>Eumeta</taxon>
    </lineage>
</organism>